<accession>A0A914VNQ0</accession>
<proteinExistence type="predicted"/>
<sequence>MPDIGLGPMSILGASDNPVLVGEREIDGEAVWPDAICATSIGAPIANPVASAPSPTRWTLFILFTTFSAVSFVSLLACYPPPSPLTASVFRAIHMFTCVVPFGILCLPVTQLRRTTCL</sequence>
<keyword evidence="1" id="KW-0472">Membrane</keyword>
<organism evidence="2 3">
    <name type="scientific">Plectus sambesii</name>
    <dbReference type="NCBI Taxonomy" id="2011161"/>
    <lineage>
        <taxon>Eukaryota</taxon>
        <taxon>Metazoa</taxon>
        <taxon>Ecdysozoa</taxon>
        <taxon>Nematoda</taxon>
        <taxon>Chromadorea</taxon>
        <taxon>Plectida</taxon>
        <taxon>Plectina</taxon>
        <taxon>Plectoidea</taxon>
        <taxon>Plectidae</taxon>
        <taxon>Plectus</taxon>
    </lineage>
</organism>
<protein>
    <submittedName>
        <fullName evidence="3">Uncharacterized protein</fullName>
    </submittedName>
</protein>
<keyword evidence="1" id="KW-1133">Transmembrane helix</keyword>
<keyword evidence="1" id="KW-0812">Transmembrane</keyword>
<evidence type="ECO:0000313" key="3">
    <source>
        <dbReference type="WBParaSite" id="PSAMB.scaffold2231size24465.g16981.t1"/>
    </source>
</evidence>
<dbReference type="Proteomes" id="UP000887566">
    <property type="component" value="Unplaced"/>
</dbReference>
<feature type="transmembrane region" description="Helical" evidence="1">
    <location>
        <begin position="58"/>
        <end position="77"/>
    </location>
</feature>
<keyword evidence="2" id="KW-1185">Reference proteome</keyword>
<evidence type="ECO:0000313" key="2">
    <source>
        <dbReference type="Proteomes" id="UP000887566"/>
    </source>
</evidence>
<reference evidence="3" key="1">
    <citation type="submission" date="2022-11" db="UniProtKB">
        <authorList>
            <consortium name="WormBaseParasite"/>
        </authorList>
    </citation>
    <scope>IDENTIFICATION</scope>
</reference>
<dbReference type="AlphaFoldDB" id="A0A914VNQ0"/>
<feature type="transmembrane region" description="Helical" evidence="1">
    <location>
        <begin position="89"/>
        <end position="110"/>
    </location>
</feature>
<evidence type="ECO:0000256" key="1">
    <source>
        <dbReference type="SAM" id="Phobius"/>
    </source>
</evidence>
<dbReference type="WBParaSite" id="PSAMB.scaffold2231size24465.g16981.t1">
    <property type="protein sequence ID" value="PSAMB.scaffold2231size24465.g16981.t1"/>
    <property type="gene ID" value="PSAMB.scaffold2231size24465.g16981"/>
</dbReference>
<name>A0A914VNQ0_9BILA</name>